<dbReference type="EMBL" id="AK358720">
    <property type="protein sequence ID" value="BAJ89932.1"/>
    <property type="molecule type" value="mRNA"/>
</dbReference>
<organism evidence="2">
    <name type="scientific">Hordeum vulgare subsp. vulgare</name>
    <name type="common">Domesticated barley</name>
    <dbReference type="NCBI Taxonomy" id="112509"/>
    <lineage>
        <taxon>Eukaryota</taxon>
        <taxon>Viridiplantae</taxon>
        <taxon>Streptophyta</taxon>
        <taxon>Embryophyta</taxon>
        <taxon>Tracheophyta</taxon>
        <taxon>Spermatophyta</taxon>
        <taxon>Magnoliopsida</taxon>
        <taxon>Liliopsida</taxon>
        <taxon>Poales</taxon>
        <taxon>Poaceae</taxon>
        <taxon>BOP clade</taxon>
        <taxon>Pooideae</taxon>
        <taxon>Triticodae</taxon>
        <taxon>Triticeae</taxon>
        <taxon>Hordeinae</taxon>
        <taxon>Hordeum</taxon>
    </lineage>
</organism>
<feature type="compositionally biased region" description="Pro residues" evidence="1">
    <location>
        <begin position="1"/>
        <end position="11"/>
    </location>
</feature>
<name>F2D4B1_HORVV</name>
<dbReference type="AlphaFoldDB" id="F2D4B1"/>
<accession>F2D4B1</accession>
<evidence type="ECO:0000256" key="1">
    <source>
        <dbReference type="SAM" id="MobiDB-lite"/>
    </source>
</evidence>
<protein>
    <submittedName>
        <fullName evidence="2">Predicted protein</fullName>
    </submittedName>
</protein>
<feature type="region of interest" description="Disordered" evidence="1">
    <location>
        <begin position="1"/>
        <end position="20"/>
    </location>
</feature>
<evidence type="ECO:0000313" key="2">
    <source>
        <dbReference type="EMBL" id="BAJ89932.1"/>
    </source>
</evidence>
<proteinExistence type="evidence at transcript level"/>
<sequence length="79" mass="8720">MTLDHPPPPPTSSLSAFTSPFSISAPSNPYPSRLNSIFQQSDLDPTHCILFARTNLMQIRVTDCVKPCCVTKMCIFFAS</sequence>
<reference evidence="2" key="1">
    <citation type="journal article" date="2011" name="Plant Physiol.">
        <title>Comprehensive sequence analysis of 24,783 barley full-length cDNAs derived from 12 clone libraries.</title>
        <authorList>
            <person name="Matsumoto T."/>
            <person name="Tanaka T."/>
            <person name="Sakai H."/>
            <person name="Amano N."/>
            <person name="Kanamori H."/>
            <person name="Kurita K."/>
            <person name="Kikuta A."/>
            <person name="Kamiya K."/>
            <person name="Yamamoto M."/>
            <person name="Ikawa H."/>
            <person name="Fujii N."/>
            <person name="Hori K."/>
            <person name="Itoh T."/>
            <person name="Sato K."/>
        </authorList>
    </citation>
    <scope>NUCLEOTIDE SEQUENCE</scope>
    <source>
        <tissue evidence="2">Shoot</tissue>
    </source>
</reference>